<dbReference type="AlphaFoldDB" id="A0A1H3KX08"/>
<keyword evidence="1" id="KW-0560">Oxidoreductase</keyword>
<gene>
    <name evidence="3" type="ORF">SAMN05216554_0727</name>
</gene>
<dbReference type="Gene3D" id="2.40.110.10">
    <property type="entry name" value="Butyryl-CoA Dehydrogenase, subunit A, domain 2"/>
    <property type="match status" value="1"/>
</dbReference>
<protein>
    <submittedName>
        <fullName evidence="3">Acyl-CoA dehydrogenase</fullName>
    </submittedName>
</protein>
<evidence type="ECO:0000259" key="2">
    <source>
        <dbReference type="Pfam" id="PF08028"/>
    </source>
</evidence>
<dbReference type="InterPro" id="IPR046373">
    <property type="entry name" value="Acyl-CoA_Oxase/DH_mid-dom_sf"/>
</dbReference>
<feature type="domain" description="Acyl-CoA dehydrogenase C-terminal" evidence="2">
    <location>
        <begin position="254"/>
        <end position="376"/>
    </location>
</feature>
<name>A0A1H3KX08_9MICO</name>
<keyword evidence="4" id="KW-1185">Reference proteome</keyword>
<dbReference type="GO" id="GO:0050660">
    <property type="term" value="F:flavin adenine dinucleotide binding"/>
    <property type="evidence" value="ECO:0007669"/>
    <property type="project" value="InterPro"/>
</dbReference>
<dbReference type="SUPFAM" id="SSF56645">
    <property type="entry name" value="Acyl-CoA dehydrogenase NM domain-like"/>
    <property type="match status" value="1"/>
</dbReference>
<accession>A0A1H3KX08</accession>
<organism evidence="3 4">
    <name type="scientific">Herbiconiux ginsengi</name>
    <dbReference type="NCBI Taxonomy" id="381665"/>
    <lineage>
        <taxon>Bacteria</taxon>
        <taxon>Bacillati</taxon>
        <taxon>Actinomycetota</taxon>
        <taxon>Actinomycetes</taxon>
        <taxon>Micrococcales</taxon>
        <taxon>Microbacteriaceae</taxon>
        <taxon>Herbiconiux</taxon>
    </lineage>
</organism>
<dbReference type="InterPro" id="IPR036250">
    <property type="entry name" value="AcylCo_DH-like_C"/>
</dbReference>
<sequence length="395" mass="42263">MTLDSPTLTDTDRGLLSALQDPTSAAAIVANVEAILPIVGEEAEATSRQHFMTERAREALRAAGVFRVGFAAHRGGPEMPLTAQTRIAELIATRDASIAWNAAILAATGFYAGRLGDEAFAELYPELDLPTCGSFHPRGRADVVEGGYRVTGRWKFGSGIRSAHHIVGGVEVFDAGEKVLKDDGTPLVLGVWLPADQVEIQNDWDTIGLRGSGSNGYDVTDVFVPEGHSFDRYFDPDPDAEPLNKLVDLPFYSTAGIAVGIAQHAVDLATAGLRAKAGTAPIDTRKLGLLGEAESYLRAARAVVYQGVQRIDESIFTPGELPSDSIMARGDAPVAADLARRIVDLCAELLGAQVVYTAGPFEVLIRDLTAVAAHASTWRSRWVEVGKTLIEDEDR</sequence>
<reference evidence="3 4" key="1">
    <citation type="submission" date="2016-10" db="EMBL/GenBank/DDBJ databases">
        <authorList>
            <person name="de Groot N.N."/>
        </authorList>
    </citation>
    <scope>NUCLEOTIDE SEQUENCE [LARGE SCALE GENOMIC DNA]</scope>
    <source>
        <strain evidence="3 4">CGMCC 4.3491</strain>
    </source>
</reference>
<dbReference type="Gene3D" id="1.10.540.10">
    <property type="entry name" value="Acyl-CoA dehydrogenase/oxidase, N-terminal domain"/>
    <property type="match status" value="1"/>
</dbReference>
<dbReference type="InterPro" id="IPR037069">
    <property type="entry name" value="AcylCoA_DH/ox_N_sf"/>
</dbReference>
<dbReference type="InterPro" id="IPR009100">
    <property type="entry name" value="AcylCoA_DH/oxidase_NM_dom_sf"/>
</dbReference>
<dbReference type="EMBL" id="FNPZ01000001">
    <property type="protein sequence ID" value="SDY56529.1"/>
    <property type="molecule type" value="Genomic_DNA"/>
</dbReference>
<dbReference type="InterPro" id="IPR013107">
    <property type="entry name" value="Acyl-CoA_DH_C"/>
</dbReference>
<dbReference type="STRING" id="381665.SAMN05216554_0727"/>
<dbReference type="SUPFAM" id="SSF47203">
    <property type="entry name" value="Acyl-CoA dehydrogenase C-terminal domain-like"/>
    <property type="match status" value="1"/>
</dbReference>
<dbReference type="Gene3D" id="1.20.140.10">
    <property type="entry name" value="Butyryl-CoA Dehydrogenase, subunit A, domain 3"/>
    <property type="match status" value="1"/>
</dbReference>
<evidence type="ECO:0000256" key="1">
    <source>
        <dbReference type="ARBA" id="ARBA00023002"/>
    </source>
</evidence>
<evidence type="ECO:0000313" key="3">
    <source>
        <dbReference type="EMBL" id="SDY56529.1"/>
    </source>
</evidence>
<dbReference type="PIRSF" id="PIRSF016578">
    <property type="entry name" value="HsaA"/>
    <property type="match status" value="1"/>
</dbReference>
<evidence type="ECO:0000313" key="4">
    <source>
        <dbReference type="Proteomes" id="UP000198891"/>
    </source>
</evidence>
<dbReference type="RefSeq" id="WP_092548862.1">
    <property type="nucleotide sequence ID" value="NZ_FNPZ01000001.1"/>
</dbReference>
<dbReference type="Pfam" id="PF08028">
    <property type="entry name" value="Acyl-CoA_dh_2"/>
    <property type="match status" value="1"/>
</dbReference>
<dbReference type="OrthoDB" id="3404950at2"/>
<proteinExistence type="predicted"/>
<dbReference type="Proteomes" id="UP000198891">
    <property type="component" value="Unassembled WGS sequence"/>
</dbReference>
<dbReference type="GO" id="GO:0016627">
    <property type="term" value="F:oxidoreductase activity, acting on the CH-CH group of donors"/>
    <property type="evidence" value="ECO:0007669"/>
    <property type="project" value="InterPro"/>
</dbReference>